<comment type="caution">
    <text evidence="4">The sequence shown here is derived from an EMBL/GenBank/DDBJ whole genome shotgun (WGS) entry which is preliminary data.</text>
</comment>
<sequence>MALSELTFRNLQSEDEVVAAYPIEAAGYPEDEAASLESMLYRFRNAPHLFLGAFDPSGSIVAYIMSTQADSSFVTHDSMSKHDPKGSTACIHSVCVSPQWQRRGVASKLLALYPDSVRSYNSGFSNTSGPAKITRLAMLARESLVPFYQHAEYKCLGQSSVVHGTERWYDCIYDL</sequence>
<name>A0A9W8KWY1_9FUNG</name>
<dbReference type="InterPro" id="IPR000182">
    <property type="entry name" value="GNAT_dom"/>
</dbReference>
<dbReference type="Gene3D" id="3.40.630.30">
    <property type="match status" value="1"/>
</dbReference>
<evidence type="ECO:0000259" key="3">
    <source>
        <dbReference type="PROSITE" id="PS51186"/>
    </source>
</evidence>
<feature type="domain" description="N-acetyltransferase" evidence="3">
    <location>
        <begin position="6"/>
        <end position="175"/>
    </location>
</feature>
<dbReference type="Pfam" id="PF00583">
    <property type="entry name" value="Acetyltransf_1"/>
    <property type="match status" value="1"/>
</dbReference>
<dbReference type="EMBL" id="JANBTW010000064">
    <property type="protein sequence ID" value="KAJ2673779.1"/>
    <property type="molecule type" value="Genomic_DNA"/>
</dbReference>
<proteinExistence type="predicted"/>
<dbReference type="InterPro" id="IPR016181">
    <property type="entry name" value="Acyl_CoA_acyltransferase"/>
</dbReference>
<evidence type="ECO:0000313" key="4">
    <source>
        <dbReference type="EMBL" id="KAJ2673779.1"/>
    </source>
</evidence>
<reference evidence="4" key="1">
    <citation type="submission" date="2022-07" db="EMBL/GenBank/DDBJ databases">
        <title>Phylogenomic reconstructions and comparative analyses of Kickxellomycotina fungi.</title>
        <authorList>
            <person name="Reynolds N.K."/>
            <person name="Stajich J.E."/>
            <person name="Barry K."/>
            <person name="Grigoriev I.V."/>
            <person name="Crous P."/>
            <person name="Smith M.E."/>
        </authorList>
    </citation>
    <scope>NUCLEOTIDE SEQUENCE</scope>
    <source>
        <strain evidence="4">NRRL 3115</strain>
    </source>
</reference>
<dbReference type="InterPro" id="IPR051635">
    <property type="entry name" value="SNAT-like"/>
</dbReference>
<gene>
    <name evidence="4" type="ORF">GGI25_004586</name>
</gene>
<evidence type="ECO:0000256" key="2">
    <source>
        <dbReference type="ARBA" id="ARBA00023315"/>
    </source>
</evidence>
<dbReference type="PANTHER" id="PTHR10908:SF0">
    <property type="entry name" value="SEROTONIN N-ACETYLTRANSFERASE"/>
    <property type="match status" value="1"/>
</dbReference>
<accession>A0A9W8KWY1</accession>
<evidence type="ECO:0000313" key="5">
    <source>
        <dbReference type="Proteomes" id="UP001151518"/>
    </source>
</evidence>
<keyword evidence="2" id="KW-0012">Acyltransferase</keyword>
<dbReference type="GO" id="GO:0005737">
    <property type="term" value="C:cytoplasm"/>
    <property type="evidence" value="ECO:0007669"/>
    <property type="project" value="TreeGrafter"/>
</dbReference>
<organism evidence="4 5">
    <name type="scientific">Coemansia spiralis</name>
    <dbReference type="NCBI Taxonomy" id="417178"/>
    <lineage>
        <taxon>Eukaryota</taxon>
        <taxon>Fungi</taxon>
        <taxon>Fungi incertae sedis</taxon>
        <taxon>Zoopagomycota</taxon>
        <taxon>Kickxellomycotina</taxon>
        <taxon>Kickxellomycetes</taxon>
        <taxon>Kickxellales</taxon>
        <taxon>Kickxellaceae</taxon>
        <taxon>Coemansia</taxon>
    </lineage>
</organism>
<evidence type="ECO:0000256" key="1">
    <source>
        <dbReference type="ARBA" id="ARBA00022679"/>
    </source>
</evidence>
<dbReference type="CDD" id="cd04301">
    <property type="entry name" value="NAT_SF"/>
    <property type="match status" value="1"/>
</dbReference>
<dbReference type="Proteomes" id="UP001151518">
    <property type="component" value="Unassembled WGS sequence"/>
</dbReference>
<dbReference type="AlphaFoldDB" id="A0A9W8KWY1"/>
<keyword evidence="1" id="KW-0808">Transferase</keyword>
<dbReference type="OrthoDB" id="30840at2759"/>
<protein>
    <recommendedName>
        <fullName evidence="3">N-acetyltransferase domain-containing protein</fullName>
    </recommendedName>
</protein>
<dbReference type="PROSITE" id="PS51186">
    <property type="entry name" value="GNAT"/>
    <property type="match status" value="1"/>
</dbReference>
<dbReference type="PANTHER" id="PTHR10908">
    <property type="entry name" value="SEROTONIN N-ACETYLTRANSFERASE"/>
    <property type="match status" value="1"/>
</dbReference>
<dbReference type="GO" id="GO:0004059">
    <property type="term" value="F:aralkylamine N-acetyltransferase activity"/>
    <property type="evidence" value="ECO:0007669"/>
    <property type="project" value="TreeGrafter"/>
</dbReference>
<dbReference type="SUPFAM" id="SSF55729">
    <property type="entry name" value="Acyl-CoA N-acyltransferases (Nat)"/>
    <property type="match status" value="1"/>
</dbReference>